<dbReference type="SMART" id="SM00595">
    <property type="entry name" value="MADF"/>
    <property type="match status" value="1"/>
</dbReference>
<dbReference type="PANTHER" id="PTHR12243:SF69">
    <property type="entry name" value="SI:CH73-59F11.3"/>
    <property type="match status" value="1"/>
</dbReference>
<dbReference type="InterPro" id="IPR039353">
    <property type="entry name" value="TF_Adf1"/>
</dbReference>
<dbReference type="Proteomes" id="UP001458880">
    <property type="component" value="Unassembled WGS sequence"/>
</dbReference>
<keyword evidence="5" id="KW-1185">Reference proteome</keyword>
<evidence type="ECO:0000259" key="3">
    <source>
        <dbReference type="PROSITE" id="PS51031"/>
    </source>
</evidence>
<accession>A0AAW1MGV9</accession>
<dbReference type="GO" id="GO:0003677">
    <property type="term" value="F:DNA binding"/>
    <property type="evidence" value="ECO:0007669"/>
    <property type="project" value="InterPro"/>
</dbReference>
<feature type="domain" description="BESS" evidence="3">
    <location>
        <begin position="161"/>
        <end position="200"/>
    </location>
</feature>
<keyword evidence="1" id="KW-0539">Nucleus</keyword>
<dbReference type="PROSITE" id="PS51031">
    <property type="entry name" value="BESS"/>
    <property type="match status" value="1"/>
</dbReference>
<dbReference type="Pfam" id="PF02944">
    <property type="entry name" value="BESS"/>
    <property type="match status" value="2"/>
</dbReference>
<dbReference type="AlphaFoldDB" id="A0AAW1MGV9"/>
<comment type="caution">
    <text evidence="4">The sequence shown here is derived from an EMBL/GenBank/DDBJ whole genome shotgun (WGS) entry which is preliminary data.</text>
</comment>
<evidence type="ECO:0000313" key="4">
    <source>
        <dbReference type="EMBL" id="KAK9745891.1"/>
    </source>
</evidence>
<feature type="domain" description="MADF" evidence="2">
    <location>
        <begin position="8"/>
        <end position="107"/>
    </location>
</feature>
<comment type="subcellular location">
    <subcellularLocation>
        <location evidence="1">Nucleus</location>
    </subcellularLocation>
</comment>
<reference evidence="4 5" key="1">
    <citation type="journal article" date="2024" name="BMC Genomics">
        <title>De novo assembly and annotation of Popillia japonica's genome with initial clues to its potential as an invasive pest.</title>
        <authorList>
            <person name="Cucini C."/>
            <person name="Boschi S."/>
            <person name="Funari R."/>
            <person name="Cardaioli E."/>
            <person name="Iannotti N."/>
            <person name="Marturano G."/>
            <person name="Paoli F."/>
            <person name="Bruttini M."/>
            <person name="Carapelli A."/>
            <person name="Frati F."/>
            <person name="Nardi F."/>
        </authorList>
    </citation>
    <scope>NUCLEOTIDE SEQUENCE [LARGE SCALE GENOMIC DNA]</scope>
    <source>
        <strain evidence="4">DMR45628</strain>
    </source>
</reference>
<dbReference type="GO" id="GO:0005667">
    <property type="term" value="C:transcription regulator complex"/>
    <property type="evidence" value="ECO:0007669"/>
    <property type="project" value="TreeGrafter"/>
</dbReference>
<organism evidence="4 5">
    <name type="scientific">Popillia japonica</name>
    <name type="common">Japanese beetle</name>
    <dbReference type="NCBI Taxonomy" id="7064"/>
    <lineage>
        <taxon>Eukaryota</taxon>
        <taxon>Metazoa</taxon>
        <taxon>Ecdysozoa</taxon>
        <taxon>Arthropoda</taxon>
        <taxon>Hexapoda</taxon>
        <taxon>Insecta</taxon>
        <taxon>Pterygota</taxon>
        <taxon>Neoptera</taxon>
        <taxon>Endopterygota</taxon>
        <taxon>Coleoptera</taxon>
        <taxon>Polyphaga</taxon>
        <taxon>Scarabaeiformia</taxon>
        <taxon>Scarabaeidae</taxon>
        <taxon>Rutelinae</taxon>
        <taxon>Popillia</taxon>
    </lineage>
</organism>
<dbReference type="GO" id="GO:0006357">
    <property type="term" value="P:regulation of transcription by RNA polymerase II"/>
    <property type="evidence" value="ECO:0007669"/>
    <property type="project" value="TreeGrafter"/>
</dbReference>
<dbReference type="InterPro" id="IPR004210">
    <property type="entry name" value="BESS_motif"/>
</dbReference>
<dbReference type="Pfam" id="PF10545">
    <property type="entry name" value="MADF_DNA_bdg"/>
    <property type="match status" value="1"/>
</dbReference>
<dbReference type="PROSITE" id="PS51029">
    <property type="entry name" value="MADF"/>
    <property type="match status" value="1"/>
</dbReference>
<dbReference type="InterPro" id="IPR006578">
    <property type="entry name" value="MADF-dom"/>
</dbReference>
<dbReference type="EMBL" id="JASPKY010000044">
    <property type="protein sequence ID" value="KAK9745891.1"/>
    <property type="molecule type" value="Genomic_DNA"/>
</dbReference>
<proteinExistence type="predicted"/>
<name>A0AAW1MGV9_POPJA</name>
<dbReference type="GO" id="GO:0005634">
    <property type="term" value="C:nucleus"/>
    <property type="evidence" value="ECO:0007669"/>
    <property type="project" value="UniProtKB-SubCell"/>
</dbReference>
<gene>
    <name evidence="4" type="ORF">QE152_g6522</name>
</gene>
<evidence type="ECO:0000313" key="5">
    <source>
        <dbReference type="Proteomes" id="UP001458880"/>
    </source>
</evidence>
<evidence type="ECO:0000259" key="2">
    <source>
        <dbReference type="PROSITE" id="PS51029"/>
    </source>
</evidence>
<protein>
    <submittedName>
        <fullName evidence="4">BESS motif</fullName>
    </submittedName>
</protein>
<dbReference type="PANTHER" id="PTHR12243">
    <property type="entry name" value="MADF DOMAIN TRANSCRIPTION FACTOR"/>
    <property type="match status" value="1"/>
</dbReference>
<sequence length="243" mass="28526">MDSINVEQLIEEVHARPAIWDMRDSDYIDKSKRKEAWEEIVAVFVADSATLVEKLEMEQCVQKKWKNVRDRYAREINSRAEKPIEGMRKKRPYVYNHQLSFLRDIVTIRRKSPTFDKVEIVEEVDEDAKDPLAESGTFVQERQLSPFSHTPLRERINNSKENDNRLFLLSLLPSMELIPPHLKLTARMDIMSLDNRLFLLSLLPSMELIPPHLKLTARMDIMEVVHKYSCLTNTSSTQKRHHS</sequence>
<evidence type="ECO:0000256" key="1">
    <source>
        <dbReference type="PROSITE-ProRule" id="PRU00371"/>
    </source>
</evidence>